<keyword evidence="2" id="KW-1185">Reference proteome</keyword>
<gene>
    <name evidence="1" type="ORF">GM661_06320</name>
</gene>
<protein>
    <submittedName>
        <fullName evidence="1">Cof-type HAD-IIB family hydrolase</fullName>
    </submittedName>
</protein>
<evidence type="ECO:0000313" key="2">
    <source>
        <dbReference type="Proteomes" id="UP000665020"/>
    </source>
</evidence>
<organism evidence="1 2">
    <name type="scientific">Iocasia fonsfrigidae</name>
    <dbReference type="NCBI Taxonomy" id="2682810"/>
    <lineage>
        <taxon>Bacteria</taxon>
        <taxon>Bacillati</taxon>
        <taxon>Bacillota</taxon>
        <taxon>Clostridia</taxon>
        <taxon>Halanaerobiales</taxon>
        <taxon>Halanaerobiaceae</taxon>
        <taxon>Iocasia</taxon>
    </lineage>
</organism>
<dbReference type="SUPFAM" id="SSF56784">
    <property type="entry name" value="HAD-like"/>
    <property type="match status" value="1"/>
</dbReference>
<evidence type="ECO:0000313" key="1">
    <source>
        <dbReference type="EMBL" id="QTL97626.1"/>
    </source>
</evidence>
<dbReference type="GO" id="GO:0005829">
    <property type="term" value="C:cytosol"/>
    <property type="evidence" value="ECO:0007669"/>
    <property type="project" value="TreeGrafter"/>
</dbReference>
<dbReference type="PROSITE" id="PS01229">
    <property type="entry name" value="COF_2"/>
    <property type="match status" value="1"/>
</dbReference>
<dbReference type="NCBIfam" id="TIGR00099">
    <property type="entry name" value="Cof-subfamily"/>
    <property type="match status" value="1"/>
</dbReference>
<dbReference type="RefSeq" id="WP_230869247.1">
    <property type="nucleotide sequence ID" value="NZ_CP046640.1"/>
</dbReference>
<dbReference type="AlphaFoldDB" id="A0A8A7K7C7"/>
<dbReference type="GO" id="GO:0016791">
    <property type="term" value="F:phosphatase activity"/>
    <property type="evidence" value="ECO:0007669"/>
    <property type="project" value="TreeGrafter"/>
</dbReference>
<dbReference type="Gene3D" id="3.40.50.1000">
    <property type="entry name" value="HAD superfamily/HAD-like"/>
    <property type="match status" value="1"/>
</dbReference>
<dbReference type="GO" id="GO:0000287">
    <property type="term" value="F:magnesium ion binding"/>
    <property type="evidence" value="ECO:0007669"/>
    <property type="project" value="TreeGrafter"/>
</dbReference>
<dbReference type="EMBL" id="CP046640">
    <property type="protein sequence ID" value="QTL97626.1"/>
    <property type="molecule type" value="Genomic_DNA"/>
</dbReference>
<dbReference type="CDD" id="cd07516">
    <property type="entry name" value="HAD_Pase"/>
    <property type="match status" value="1"/>
</dbReference>
<dbReference type="InterPro" id="IPR006379">
    <property type="entry name" value="HAD-SF_hydro_IIB"/>
</dbReference>
<dbReference type="InterPro" id="IPR000150">
    <property type="entry name" value="Cof"/>
</dbReference>
<accession>A0A8A7K7C7</accession>
<dbReference type="Pfam" id="PF08282">
    <property type="entry name" value="Hydrolase_3"/>
    <property type="match status" value="1"/>
</dbReference>
<dbReference type="PANTHER" id="PTHR10000">
    <property type="entry name" value="PHOSPHOSERINE PHOSPHATASE"/>
    <property type="match status" value="1"/>
</dbReference>
<dbReference type="NCBIfam" id="TIGR01484">
    <property type="entry name" value="HAD-SF-IIB"/>
    <property type="match status" value="1"/>
</dbReference>
<dbReference type="InterPro" id="IPR036412">
    <property type="entry name" value="HAD-like_sf"/>
</dbReference>
<proteinExistence type="predicted"/>
<dbReference type="SFLD" id="SFLDG01140">
    <property type="entry name" value="C2.B:_Phosphomannomutase_and_P"/>
    <property type="match status" value="1"/>
</dbReference>
<keyword evidence="1" id="KW-0378">Hydrolase</keyword>
<dbReference type="Gene3D" id="3.30.1240.10">
    <property type="match status" value="1"/>
</dbReference>
<reference evidence="1" key="1">
    <citation type="submission" date="2019-12" db="EMBL/GenBank/DDBJ databases">
        <authorList>
            <person name="zhang j."/>
            <person name="sun C.M."/>
        </authorList>
    </citation>
    <scope>NUCLEOTIDE SEQUENCE</scope>
    <source>
        <strain evidence="1">NS-1</strain>
    </source>
</reference>
<sequence length="269" mass="30147">MSYKMLCLDIDGTLLNSNHKISSKTREAVRLVSGRIPVILVSARMPAGIFPYQKELGLNKAVISYSGALILDEQRNVLLNKTISSSVVELIYDNFMGQVHLSIYCNNDWYIENKDCWARQEKEITGLTPLEVNYTKLIDSWYRNSGGANKLLCMGEKEDITVLYHQLQKMTARVTASIAFYRSKPSYLEIMDKAVSKAAAIEKLAASYGVERNEIIAIGDNYNDLNMIEYAGLGVAMGNAPEPVKEQADEITSSNDNDGVARIIYKYFN</sequence>
<dbReference type="SFLD" id="SFLDS00003">
    <property type="entry name" value="Haloacid_Dehalogenase"/>
    <property type="match status" value="1"/>
</dbReference>
<name>A0A8A7K7C7_9FIRM</name>
<dbReference type="SFLD" id="SFLDG01144">
    <property type="entry name" value="C2.B.4:_PGP_Like"/>
    <property type="match status" value="1"/>
</dbReference>
<dbReference type="PANTHER" id="PTHR10000:SF8">
    <property type="entry name" value="HAD SUPERFAMILY HYDROLASE-LIKE, TYPE 3"/>
    <property type="match status" value="1"/>
</dbReference>
<dbReference type="InterPro" id="IPR023214">
    <property type="entry name" value="HAD_sf"/>
</dbReference>
<dbReference type="KEGG" id="ifn:GM661_06320"/>
<dbReference type="Proteomes" id="UP000665020">
    <property type="component" value="Chromosome"/>
</dbReference>